<dbReference type="EMBL" id="BTSX01000002">
    <property type="protein sequence ID" value="GMS85811.1"/>
    <property type="molecule type" value="Genomic_DNA"/>
</dbReference>
<accession>A0AAV5SR10</accession>
<evidence type="ECO:0000313" key="2">
    <source>
        <dbReference type="Proteomes" id="UP001432027"/>
    </source>
</evidence>
<comment type="caution">
    <text evidence="1">The sequence shown here is derived from an EMBL/GenBank/DDBJ whole genome shotgun (WGS) entry which is preliminary data.</text>
</comment>
<sequence>CVSIATTFLNDLRLIPWPKDDYRRLILQCSDRHLEECTMYSVEAGLDEERLLELDGSSVEYTAPSYTANEFRQLSKTTALLDTVVVESAAKQCPLYLFSRRCYDRLTRDLFDSGLLICRDYEDAEKQMHENDTIQLPLILETTRRSSLERRLKAESSLMEYGSLEWMEWMARRLRYNDYHPDVSHFLINRTRTLSRVILFSNYATF</sequence>
<dbReference type="Proteomes" id="UP001432027">
    <property type="component" value="Unassembled WGS sequence"/>
</dbReference>
<name>A0AAV5SR10_9BILA</name>
<reference evidence="1" key="1">
    <citation type="submission" date="2023-10" db="EMBL/GenBank/DDBJ databases">
        <title>Genome assembly of Pristionchus species.</title>
        <authorList>
            <person name="Yoshida K."/>
            <person name="Sommer R.J."/>
        </authorList>
    </citation>
    <scope>NUCLEOTIDE SEQUENCE</scope>
    <source>
        <strain evidence="1">RS0144</strain>
    </source>
</reference>
<protein>
    <submittedName>
        <fullName evidence="1">Uncharacterized protein</fullName>
    </submittedName>
</protein>
<evidence type="ECO:0000313" key="1">
    <source>
        <dbReference type="EMBL" id="GMS85811.1"/>
    </source>
</evidence>
<organism evidence="1 2">
    <name type="scientific">Pristionchus entomophagus</name>
    <dbReference type="NCBI Taxonomy" id="358040"/>
    <lineage>
        <taxon>Eukaryota</taxon>
        <taxon>Metazoa</taxon>
        <taxon>Ecdysozoa</taxon>
        <taxon>Nematoda</taxon>
        <taxon>Chromadorea</taxon>
        <taxon>Rhabditida</taxon>
        <taxon>Rhabditina</taxon>
        <taxon>Diplogasteromorpha</taxon>
        <taxon>Diplogasteroidea</taxon>
        <taxon>Neodiplogasteridae</taxon>
        <taxon>Pristionchus</taxon>
    </lineage>
</organism>
<proteinExistence type="predicted"/>
<feature type="non-terminal residue" evidence="1">
    <location>
        <position position="1"/>
    </location>
</feature>
<dbReference type="AlphaFoldDB" id="A0AAV5SR10"/>
<gene>
    <name evidence="1" type="ORF">PENTCL1PPCAC_7986</name>
</gene>
<keyword evidence="2" id="KW-1185">Reference proteome</keyword>